<evidence type="ECO:0000313" key="2">
    <source>
        <dbReference type="EMBL" id="KAJ2864699.1"/>
    </source>
</evidence>
<dbReference type="AlphaFoldDB" id="A0A9W8M6F3"/>
<feature type="compositionally biased region" description="Polar residues" evidence="1">
    <location>
        <begin position="1"/>
        <end position="10"/>
    </location>
</feature>
<proteinExistence type="predicted"/>
<feature type="region of interest" description="Disordered" evidence="1">
    <location>
        <begin position="1"/>
        <end position="77"/>
    </location>
</feature>
<comment type="caution">
    <text evidence="2">The sequence shown here is derived from an EMBL/GenBank/DDBJ whole genome shotgun (WGS) entry which is preliminary data.</text>
</comment>
<feature type="compositionally biased region" description="Low complexity" evidence="1">
    <location>
        <begin position="17"/>
        <end position="40"/>
    </location>
</feature>
<organism evidence="2 3">
    <name type="scientific">Coemansia aciculifera</name>
    <dbReference type="NCBI Taxonomy" id="417176"/>
    <lineage>
        <taxon>Eukaryota</taxon>
        <taxon>Fungi</taxon>
        <taxon>Fungi incertae sedis</taxon>
        <taxon>Zoopagomycota</taxon>
        <taxon>Kickxellomycotina</taxon>
        <taxon>Kickxellomycetes</taxon>
        <taxon>Kickxellales</taxon>
        <taxon>Kickxellaceae</taxon>
        <taxon>Coemansia</taxon>
    </lineage>
</organism>
<reference evidence="2" key="1">
    <citation type="submission" date="2022-07" db="EMBL/GenBank/DDBJ databases">
        <title>Phylogenomic reconstructions and comparative analyses of Kickxellomycotina fungi.</title>
        <authorList>
            <person name="Reynolds N.K."/>
            <person name="Stajich J.E."/>
            <person name="Barry K."/>
            <person name="Grigoriev I.V."/>
            <person name="Crous P."/>
            <person name="Smith M.E."/>
        </authorList>
    </citation>
    <scope>NUCLEOTIDE SEQUENCE</scope>
    <source>
        <strain evidence="2">RSA 476</strain>
    </source>
</reference>
<gene>
    <name evidence="2" type="ORF">GGH94_002747</name>
</gene>
<feature type="region of interest" description="Disordered" evidence="1">
    <location>
        <begin position="94"/>
        <end position="132"/>
    </location>
</feature>
<feature type="compositionally biased region" description="Low complexity" evidence="1">
    <location>
        <begin position="102"/>
        <end position="129"/>
    </location>
</feature>
<dbReference type="Proteomes" id="UP001140074">
    <property type="component" value="Unassembled WGS sequence"/>
</dbReference>
<keyword evidence="3" id="KW-1185">Reference proteome</keyword>
<dbReference type="EMBL" id="JANBUY010000080">
    <property type="protein sequence ID" value="KAJ2864699.1"/>
    <property type="molecule type" value="Genomic_DNA"/>
</dbReference>
<evidence type="ECO:0000256" key="1">
    <source>
        <dbReference type="SAM" id="MobiDB-lite"/>
    </source>
</evidence>
<sequence length="235" mass="25780">MSLLAQSTPCSLPVSRPRPQQGQLRPRPQSMIELQSLSLPRPQPQPCTPTSRGTKRRRLEEDTEPDCSPTSPRKRSPLLGIKQQGQLEQEQELLQKRRRSSTLRLSLTKPSPSPLQRISSLPASPSSASKKLKTRSALQAIHVRALEHGLRVPICNTPLGVVSHAENIISPALPLMPVWPLKSLPAIPVSPRTSSRIPLSAVASVSVPSSPLLRPSRISRRNTISCVRPVPLLEI</sequence>
<protein>
    <submittedName>
        <fullName evidence="2">Uncharacterized protein</fullName>
    </submittedName>
</protein>
<accession>A0A9W8M6F3</accession>
<evidence type="ECO:0000313" key="3">
    <source>
        <dbReference type="Proteomes" id="UP001140074"/>
    </source>
</evidence>
<name>A0A9W8M6F3_9FUNG</name>